<protein>
    <submittedName>
        <fullName evidence="1">AMP-dependent synthetase/ligase domain-containing protein</fullName>
    </submittedName>
</protein>
<gene>
    <name evidence="1" type="ORF">SCAR479_10003</name>
</gene>
<dbReference type="SUPFAM" id="SSF56801">
    <property type="entry name" value="Acetyl-CoA synthetase-like"/>
    <property type="match status" value="1"/>
</dbReference>
<keyword evidence="2" id="KW-1185">Reference proteome</keyword>
<name>A0ABR2XHV3_9PEZI</name>
<reference evidence="1 2" key="1">
    <citation type="submission" date="2024-02" db="EMBL/GenBank/DDBJ databases">
        <title>First draft genome assembly of two strains of Seiridium cardinale.</title>
        <authorList>
            <person name="Emiliani G."/>
            <person name="Scali E."/>
        </authorList>
    </citation>
    <scope>NUCLEOTIDE SEQUENCE [LARGE SCALE GENOMIC DNA]</scope>
    <source>
        <strain evidence="1 2">BM-138-000479</strain>
    </source>
</reference>
<dbReference type="Gene3D" id="3.40.50.12780">
    <property type="entry name" value="N-terminal domain of ligase-like"/>
    <property type="match status" value="1"/>
</dbReference>
<comment type="caution">
    <text evidence="1">The sequence shown here is derived from an EMBL/GenBank/DDBJ whole genome shotgun (WGS) entry which is preliminary data.</text>
</comment>
<dbReference type="PANTHER" id="PTHR43845">
    <property type="entry name" value="BLR5969 PROTEIN"/>
    <property type="match status" value="1"/>
</dbReference>
<evidence type="ECO:0000313" key="2">
    <source>
        <dbReference type="Proteomes" id="UP001465668"/>
    </source>
</evidence>
<sequence>MTRARTAYRHNAYVSVTGGGDNLQPLCFLTDASENRRQRSQFGQFLRTIGMIKDNDWVLTMHVGGDLYRSLDLILEILGNAGATVVPAGHLMSPKGIVQLLQDFHINVLAGDGSQIIQIVHYLSSLTGGRQGTRLVLDKIIYTSEALTVEQKAYICAVLGRVRICSVLGSAEAGPYGASYPDLGTSGFDAHHTDFVIDKRLSLIKIFPLSVTAKDFCPAPLPEGETGLITLTSLARLRNPVVRYVTGDVGSLHPLPEKACMTLPEADLPHMSILRLQGRDSRFSFAWDGEYIEMEKLNGALSDANLAIVQWQAVLDRMVPSNEASLEIRLLCPRSDENNVFRDSVVAQIRSFFYLNPTNSHRFKITFVKDRNEFELSPTGRKVVKFINRFNWDGRISVFNVSSLYAAWWRTTFTVYSNIVKHSSFNILGDTADRGFAYYRLFIFSKTLSQVELLFRSTCAGVMALYSCIVILDWPAASSYSPSDARATKTLDNMVGFPSERASQFQPEPVPYYRKP</sequence>
<evidence type="ECO:0000313" key="1">
    <source>
        <dbReference type="EMBL" id="KAK9773274.1"/>
    </source>
</evidence>
<dbReference type="Proteomes" id="UP001465668">
    <property type="component" value="Unassembled WGS sequence"/>
</dbReference>
<dbReference type="InterPro" id="IPR042099">
    <property type="entry name" value="ANL_N_sf"/>
</dbReference>
<dbReference type="EMBL" id="JARVKM010000052">
    <property type="protein sequence ID" value="KAK9773274.1"/>
    <property type="molecule type" value="Genomic_DNA"/>
</dbReference>
<organism evidence="1 2">
    <name type="scientific">Seiridium cardinale</name>
    <dbReference type="NCBI Taxonomy" id="138064"/>
    <lineage>
        <taxon>Eukaryota</taxon>
        <taxon>Fungi</taxon>
        <taxon>Dikarya</taxon>
        <taxon>Ascomycota</taxon>
        <taxon>Pezizomycotina</taxon>
        <taxon>Sordariomycetes</taxon>
        <taxon>Xylariomycetidae</taxon>
        <taxon>Amphisphaeriales</taxon>
        <taxon>Sporocadaceae</taxon>
        <taxon>Seiridium</taxon>
    </lineage>
</organism>
<proteinExistence type="predicted"/>
<dbReference type="PANTHER" id="PTHR43845:SF1">
    <property type="entry name" value="BLR5969 PROTEIN"/>
    <property type="match status" value="1"/>
</dbReference>
<accession>A0ABR2XHV3</accession>